<gene>
    <name evidence="1" type="ORF">QBL01_07260</name>
</gene>
<reference evidence="1" key="1">
    <citation type="submission" date="2023-04" db="EMBL/GenBank/DDBJ databases">
        <title>Molecular characterization of the Integrative and Conjugative elements harboring multidrug-resistance gene from Glaesserella (Haemophilus) parasuis.</title>
        <authorList>
            <person name="Che Y."/>
            <person name="Zhou L."/>
        </authorList>
    </citation>
    <scope>NUCLEOTIDE SEQUENCE</scope>
    <source>
        <strain evidence="1">Z44</strain>
    </source>
</reference>
<dbReference type="AlphaFoldDB" id="A0A1T0ABB1"/>
<dbReference type="KEGG" id="hpas:JL26_01160"/>
<protein>
    <submittedName>
        <fullName evidence="1">Uncharacterized protein</fullName>
    </submittedName>
</protein>
<dbReference type="RefSeq" id="WP_035491943.1">
    <property type="nucleotide sequence ID" value="NZ_CBCRUP010000093.1"/>
</dbReference>
<proteinExistence type="predicted"/>
<dbReference type="Proteomes" id="UP001222296">
    <property type="component" value="Chromosome"/>
</dbReference>
<sequence length="87" mass="10082">MTSMYAQISITVNGITMNRGITFTPPQNDHINMQKTAIQHQIEKLLEPIDAIERMQINAEKHFELKKWLTQAFQNELDVAQQDRSPT</sequence>
<evidence type="ECO:0000313" key="2">
    <source>
        <dbReference type="Proteomes" id="UP001222296"/>
    </source>
</evidence>
<dbReference type="EMBL" id="CP121769">
    <property type="protein sequence ID" value="WGE09058.1"/>
    <property type="molecule type" value="Genomic_DNA"/>
</dbReference>
<evidence type="ECO:0000313" key="1">
    <source>
        <dbReference type="EMBL" id="WGE09058.1"/>
    </source>
</evidence>
<name>A0A1T0ABB1_GLAPU</name>
<organism evidence="1 2">
    <name type="scientific">Glaesserella parasuis</name>
    <name type="common">Haemophilus parasuis</name>
    <dbReference type="NCBI Taxonomy" id="738"/>
    <lineage>
        <taxon>Bacteria</taxon>
        <taxon>Pseudomonadati</taxon>
        <taxon>Pseudomonadota</taxon>
        <taxon>Gammaproteobacteria</taxon>
        <taxon>Pasteurellales</taxon>
        <taxon>Pasteurellaceae</taxon>
        <taxon>Glaesserella</taxon>
    </lineage>
</organism>
<accession>A0A1T0ABB1</accession>